<dbReference type="Proteomes" id="UP000029738">
    <property type="component" value="Unassembled WGS sequence"/>
</dbReference>
<dbReference type="AlphaFoldDB" id="A0A8S9T8T9"/>
<gene>
    <name evidence="1" type="ORF">DA73_0400021880</name>
</gene>
<accession>A0A8S9T8T9</accession>
<reference evidence="1" key="1">
    <citation type="journal article" date="2015" name="Genome Announc.">
        <title>Draft Genome Sequence of Tolypothrix boutellei Strain VB521301.</title>
        <authorList>
            <person name="Chandrababunaidu M.M."/>
            <person name="Singh D."/>
            <person name="Sen D."/>
            <person name="Bhan S."/>
            <person name="Das S."/>
            <person name="Gupta A."/>
            <person name="Adhikary S.P."/>
            <person name="Tripathy S."/>
        </authorList>
    </citation>
    <scope>NUCLEOTIDE SEQUENCE</scope>
    <source>
        <strain evidence="1">VB521301</strain>
    </source>
</reference>
<protein>
    <submittedName>
        <fullName evidence="1">Uncharacterized protein</fullName>
    </submittedName>
</protein>
<evidence type="ECO:0000313" key="1">
    <source>
        <dbReference type="EMBL" id="KAF3887843.1"/>
    </source>
</evidence>
<reference evidence="1" key="2">
    <citation type="submission" date="2019-11" db="EMBL/GenBank/DDBJ databases">
        <title>Improved Assembly of Tolypothrix boutellei genome.</title>
        <authorList>
            <person name="Sarangi A.N."/>
            <person name="Mukherjee M."/>
            <person name="Ghosh S."/>
            <person name="Singh D."/>
            <person name="Das A."/>
            <person name="Kant S."/>
            <person name="Prusty A."/>
            <person name="Tripathy S."/>
        </authorList>
    </citation>
    <scope>NUCLEOTIDE SEQUENCE</scope>
    <source>
        <strain evidence="1">VB521301</strain>
    </source>
</reference>
<keyword evidence="2" id="KW-1185">Reference proteome</keyword>
<sequence>MSNDWAYKLWAKYQYIAYKPKFEGYGTQKVLIILAIKRFELVQEV</sequence>
<organism evidence="1 2">
    <name type="scientific">Tolypothrix bouteillei VB521301</name>
    <dbReference type="NCBI Taxonomy" id="1479485"/>
    <lineage>
        <taxon>Bacteria</taxon>
        <taxon>Bacillati</taxon>
        <taxon>Cyanobacteriota</taxon>
        <taxon>Cyanophyceae</taxon>
        <taxon>Nostocales</taxon>
        <taxon>Tolypothrichaceae</taxon>
        <taxon>Tolypothrix</taxon>
    </lineage>
</organism>
<comment type="caution">
    <text evidence="1">The sequence shown here is derived from an EMBL/GenBank/DDBJ whole genome shotgun (WGS) entry which is preliminary data.</text>
</comment>
<evidence type="ECO:0000313" key="2">
    <source>
        <dbReference type="Proteomes" id="UP000029738"/>
    </source>
</evidence>
<proteinExistence type="predicted"/>
<name>A0A8S9T8T9_9CYAN</name>
<dbReference type="EMBL" id="JHEG04000001">
    <property type="protein sequence ID" value="KAF3887843.1"/>
    <property type="molecule type" value="Genomic_DNA"/>
</dbReference>